<gene>
    <name evidence="1" type="ORF">A3D42_02630</name>
</gene>
<evidence type="ECO:0008006" key="3">
    <source>
        <dbReference type="Google" id="ProtNLM"/>
    </source>
</evidence>
<proteinExistence type="predicted"/>
<organism evidence="1 2">
    <name type="scientific">Candidatus Nomurabacteria bacterium RIFCSPHIGHO2_02_FULL_41_18</name>
    <dbReference type="NCBI Taxonomy" id="1801754"/>
    <lineage>
        <taxon>Bacteria</taxon>
        <taxon>Candidatus Nomuraibacteriota</taxon>
    </lineage>
</organism>
<accession>A0A1F6W511</accession>
<sequence length="324" mass="35842">MNLKLSALIIILFLAIFPMRIYAVSPSSISMNITPENPAPFEEVNISLESYSADLDSVSISWFVNGKNVFSGMGKKSLSLSAPAAGAESSVVARIAFPDGEVELRTTLKPSVFTMLWQTKDSYVPPFYKGKALPTAGNTIKVVAMPEIKRGGAIVNPKTMTYAWKIDYSNDQAGSGYGKNYFIFDNDFLENSNNITVRTSTTDQKYSAEGSVNIRTTKPKIMFYKKDAKMGTIFERAISDGHKIEGSATLEAVPYFISPNNPLHPFLSWTWFINDSPVSLPQISKNSIPLKAEEGVSGTARIRLRIENTEQIFQTAEKEINVEF</sequence>
<dbReference type="STRING" id="1801754.A3D42_02630"/>
<dbReference type="Proteomes" id="UP000177777">
    <property type="component" value="Unassembled WGS sequence"/>
</dbReference>
<protein>
    <recommendedName>
        <fullName evidence="3">Ig-like domain-containing protein</fullName>
    </recommendedName>
</protein>
<name>A0A1F6W511_9BACT</name>
<evidence type="ECO:0000313" key="2">
    <source>
        <dbReference type="Proteomes" id="UP000177777"/>
    </source>
</evidence>
<comment type="caution">
    <text evidence="1">The sequence shown here is derived from an EMBL/GenBank/DDBJ whole genome shotgun (WGS) entry which is preliminary data.</text>
</comment>
<reference evidence="1 2" key="1">
    <citation type="journal article" date="2016" name="Nat. Commun.">
        <title>Thousands of microbial genomes shed light on interconnected biogeochemical processes in an aquifer system.</title>
        <authorList>
            <person name="Anantharaman K."/>
            <person name="Brown C.T."/>
            <person name="Hug L.A."/>
            <person name="Sharon I."/>
            <person name="Castelle C.J."/>
            <person name="Probst A.J."/>
            <person name="Thomas B.C."/>
            <person name="Singh A."/>
            <person name="Wilkins M.J."/>
            <person name="Karaoz U."/>
            <person name="Brodie E.L."/>
            <person name="Williams K.H."/>
            <person name="Hubbard S.S."/>
            <person name="Banfield J.F."/>
        </authorList>
    </citation>
    <scope>NUCLEOTIDE SEQUENCE [LARGE SCALE GENOMIC DNA]</scope>
</reference>
<evidence type="ECO:0000313" key="1">
    <source>
        <dbReference type="EMBL" id="OGI77000.1"/>
    </source>
</evidence>
<dbReference type="EMBL" id="MFUE01000020">
    <property type="protein sequence ID" value="OGI77000.1"/>
    <property type="molecule type" value="Genomic_DNA"/>
</dbReference>
<dbReference type="AlphaFoldDB" id="A0A1F6W511"/>